<comment type="caution">
    <text evidence="1">The sequence shown here is derived from an EMBL/GenBank/DDBJ whole genome shotgun (WGS) entry which is preliminary data.</text>
</comment>
<reference evidence="1" key="1">
    <citation type="submission" date="2022-09" db="EMBL/GenBank/DDBJ databases">
        <title>A Global Phylogenomic Analysis of the Shiitake Genus Lentinula.</title>
        <authorList>
            <consortium name="DOE Joint Genome Institute"/>
            <person name="Sierra-Patev S."/>
            <person name="Min B."/>
            <person name="Naranjo-Ortiz M."/>
            <person name="Looney B."/>
            <person name="Konkel Z."/>
            <person name="Slot J.C."/>
            <person name="Sakamoto Y."/>
            <person name="Steenwyk J.L."/>
            <person name="Rokas A."/>
            <person name="Carro J."/>
            <person name="Camarero S."/>
            <person name="Ferreira P."/>
            <person name="Molpeceres G."/>
            <person name="Ruiz-Duenas F.J."/>
            <person name="Serrano A."/>
            <person name="Henrissat B."/>
            <person name="Drula E."/>
            <person name="Hughes K.W."/>
            <person name="Mata J.L."/>
            <person name="Ishikawa N.K."/>
            <person name="Vargas-Isla R."/>
            <person name="Ushijima S."/>
            <person name="Smith C.A."/>
            <person name="Ahrendt S."/>
            <person name="Andreopoulos W."/>
            <person name="He G."/>
            <person name="Labutti K."/>
            <person name="Lipzen A."/>
            <person name="Ng V."/>
            <person name="Riley R."/>
            <person name="Sandor L."/>
            <person name="Barry K."/>
            <person name="Martinez A.T."/>
            <person name="Xiao Y."/>
            <person name="Gibbons J.G."/>
            <person name="Terashima K."/>
            <person name="Grigoriev I.V."/>
            <person name="Hibbett D.S."/>
        </authorList>
    </citation>
    <scope>NUCLEOTIDE SEQUENCE</scope>
    <source>
        <strain evidence="1">TMI1499</strain>
    </source>
</reference>
<protein>
    <submittedName>
        <fullName evidence="1">Uncharacterized protein</fullName>
    </submittedName>
</protein>
<evidence type="ECO:0000313" key="2">
    <source>
        <dbReference type="Proteomes" id="UP001163835"/>
    </source>
</evidence>
<sequence>MSMRSIAHGYNSVLYANFRRRTTTAAFIAMRFNGPSRYCELALTGLLAILVFRARSQDPDMKRCNIVRGDGKGRGVFNLFHYRDSQACTFQYPYRYRNLVPSATLRFALLGEKIAWWWSSLPDTHRYDINCLMQTPAPSVYAFQA</sequence>
<evidence type="ECO:0000313" key="1">
    <source>
        <dbReference type="EMBL" id="KAJ3815383.1"/>
    </source>
</evidence>
<dbReference type="Proteomes" id="UP001163835">
    <property type="component" value="Unassembled WGS sequence"/>
</dbReference>
<keyword evidence="2" id="KW-1185">Reference proteome</keyword>
<gene>
    <name evidence="1" type="ORF">F5876DRAFT_61552</name>
</gene>
<accession>A0ACC1UEZ4</accession>
<proteinExistence type="predicted"/>
<dbReference type="EMBL" id="MU794950">
    <property type="protein sequence ID" value="KAJ3815383.1"/>
    <property type="molecule type" value="Genomic_DNA"/>
</dbReference>
<name>A0ACC1UEZ4_9AGAR</name>
<organism evidence="1 2">
    <name type="scientific">Lentinula aff. lateritia</name>
    <dbReference type="NCBI Taxonomy" id="2804960"/>
    <lineage>
        <taxon>Eukaryota</taxon>
        <taxon>Fungi</taxon>
        <taxon>Dikarya</taxon>
        <taxon>Basidiomycota</taxon>
        <taxon>Agaricomycotina</taxon>
        <taxon>Agaricomycetes</taxon>
        <taxon>Agaricomycetidae</taxon>
        <taxon>Agaricales</taxon>
        <taxon>Marasmiineae</taxon>
        <taxon>Omphalotaceae</taxon>
        <taxon>Lentinula</taxon>
    </lineage>
</organism>